<feature type="compositionally biased region" description="Polar residues" evidence="1">
    <location>
        <begin position="1"/>
        <end position="19"/>
    </location>
</feature>
<dbReference type="EMBL" id="JXTB01000464">
    <property type="protein sequence ID" value="PON39481.1"/>
    <property type="molecule type" value="Genomic_DNA"/>
</dbReference>
<evidence type="ECO:0000256" key="1">
    <source>
        <dbReference type="SAM" id="MobiDB-lite"/>
    </source>
</evidence>
<evidence type="ECO:0000313" key="2">
    <source>
        <dbReference type="EMBL" id="PON39481.1"/>
    </source>
</evidence>
<feature type="compositionally biased region" description="Basic residues" evidence="1">
    <location>
        <begin position="28"/>
        <end position="39"/>
    </location>
</feature>
<accession>A0A2P5ASL4</accession>
<dbReference type="Proteomes" id="UP000237105">
    <property type="component" value="Unassembled WGS sequence"/>
</dbReference>
<dbReference type="AlphaFoldDB" id="A0A2P5ASL4"/>
<feature type="compositionally biased region" description="Low complexity" evidence="1">
    <location>
        <begin position="140"/>
        <end position="157"/>
    </location>
</feature>
<feature type="compositionally biased region" description="Polar residues" evidence="1">
    <location>
        <begin position="111"/>
        <end position="131"/>
    </location>
</feature>
<feature type="compositionally biased region" description="Polar residues" evidence="1">
    <location>
        <begin position="73"/>
        <end position="88"/>
    </location>
</feature>
<sequence length="295" mass="33064">MSCETSSSRKGRNMMSSSQQEKRDRKNWTKKKFNCHRSRPREQEECPPVGDSPRVEGPTVPKPSAMRPHVSLTRITLPSQPRPGTSPSLKRRARGSLLQQLAFKRPKSGAATFSQGESSQAQGLPLTSRSTEAPHDEEVPPSASQESPAPPLASTTSSNKSYLRPFVNRMSHHYTETCLLASKLLDMKGLASSISHNILGLSTLLPFYCLSCLLCTHLEYFLTSFFFSPQAFTEYELFMAQVIGEHQRLTQLFESLDSQLKDAQRHQKQADDARDKALEKKNKANGDQRLVDERA</sequence>
<feature type="region of interest" description="Disordered" evidence="1">
    <location>
        <begin position="105"/>
        <end position="157"/>
    </location>
</feature>
<keyword evidence="3" id="KW-1185">Reference proteome</keyword>
<feature type="region of interest" description="Disordered" evidence="1">
    <location>
        <begin position="260"/>
        <end position="295"/>
    </location>
</feature>
<name>A0A2P5ASL4_PARAD</name>
<gene>
    <name evidence="2" type="ORF">PanWU01x14_304470</name>
</gene>
<comment type="caution">
    <text evidence="2">The sequence shown here is derived from an EMBL/GenBank/DDBJ whole genome shotgun (WGS) entry which is preliminary data.</text>
</comment>
<feature type="region of interest" description="Disordered" evidence="1">
    <location>
        <begin position="1"/>
        <end position="92"/>
    </location>
</feature>
<proteinExistence type="predicted"/>
<protein>
    <submittedName>
        <fullName evidence="2">Uncharacterized protein</fullName>
    </submittedName>
</protein>
<organism evidence="2 3">
    <name type="scientific">Parasponia andersonii</name>
    <name type="common">Sponia andersonii</name>
    <dbReference type="NCBI Taxonomy" id="3476"/>
    <lineage>
        <taxon>Eukaryota</taxon>
        <taxon>Viridiplantae</taxon>
        <taxon>Streptophyta</taxon>
        <taxon>Embryophyta</taxon>
        <taxon>Tracheophyta</taxon>
        <taxon>Spermatophyta</taxon>
        <taxon>Magnoliopsida</taxon>
        <taxon>eudicotyledons</taxon>
        <taxon>Gunneridae</taxon>
        <taxon>Pentapetalae</taxon>
        <taxon>rosids</taxon>
        <taxon>fabids</taxon>
        <taxon>Rosales</taxon>
        <taxon>Cannabaceae</taxon>
        <taxon>Parasponia</taxon>
    </lineage>
</organism>
<reference evidence="3" key="1">
    <citation type="submission" date="2016-06" db="EMBL/GenBank/DDBJ databases">
        <title>Parallel loss of symbiosis genes in relatives of nitrogen-fixing non-legume Parasponia.</title>
        <authorList>
            <person name="Van Velzen R."/>
            <person name="Holmer R."/>
            <person name="Bu F."/>
            <person name="Rutten L."/>
            <person name="Van Zeijl A."/>
            <person name="Liu W."/>
            <person name="Santuari L."/>
            <person name="Cao Q."/>
            <person name="Sharma T."/>
            <person name="Shen D."/>
            <person name="Roswanjaya Y."/>
            <person name="Wardhani T."/>
            <person name="Kalhor M.S."/>
            <person name="Jansen J."/>
            <person name="Van den Hoogen J."/>
            <person name="Gungor B."/>
            <person name="Hartog M."/>
            <person name="Hontelez J."/>
            <person name="Verver J."/>
            <person name="Yang W.-C."/>
            <person name="Schijlen E."/>
            <person name="Repin R."/>
            <person name="Schilthuizen M."/>
            <person name="Schranz E."/>
            <person name="Heidstra R."/>
            <person name="Miyata K."/>
            <person name="Fedorova E."/>
            <person name="Kohlen W."/>
            <person name="Bisseling T."/>
            <person name="Smit S."/>
            <person name="Geurts R."/>
        </authorList>
    </citation>
    <scope>NUCLEOTIDE SEQUENCE [LARGE SCALE GENOMIC DNA]</scope>
    <source>
        <strain evidence="3">cv. WU1-14</strain>
    </source>
</reference>
<evidence type="ECO:0000313" key="3">
    <source>
        <dbReference type="Proteomes" id="UP000237105"/>
    </source>
</evidence>